<dbReference type="EMBL" id="JAUTAL010000001">
    <property type="protein sequence ID" value="MDQ1097068.1"/>
    <property type="molecule type" value="Genomic_DNA"/>
</dbReference>
<evidence type="ECO:0000256" key="3">
    <source>
        <dbReference type="ARBA" id="ARBA00022475"/>
    </source>
</evidence>
<accession>A0ABU0TLH0</accession>
<feature type="transmembrane region" description="Helical" evidence="7">
    <location>
        <begin position="12"/>
        <end position="29"/>
    </location>
</feature>
<keyword evidence="9" id="KW-1185">Reference proteome</keyword>
<feature type="transmembrane region" description="Helical" evidence="7">
    <location>
        <begin position="49"/>
        <end position="73"/>
    </location>
</feature>
<keyword evidence="4 7" id="KW-0812">Transmembrane</keyword>
<gene>
    <name evidence="8" type="ORF">QE404_002215</name>
</gene>
<dbReference type="PANTHER" id="PTHR33452:SF7">
    <property type="entry name" value="DOXX FAMILY PROTEIN"/>
    <property type="match status" value="1"/>
</dbReference>
<organism evidence="8 9">
    <name type="scientific">Chryseobacterium camelliae</name>
    <dbReference type="NCBI Taxonomy" id="1265445"/>
    <lineage>
        <taxon>Bacteria</taxon>
        <taxon>Pseudomonadati</taxon>
        <taxon>Bacteroidota</taxon>
        <taxon>Flavobacteriia</taxon>
        <taxon>Flavobacteriales</taxon>
        <taxon>Weeksellaceae</taxon>
        <taxon>Chryseobacterium group</taxon>
        <taxon>Chryseobacterium</taxon>
    </lineage>
</organism>
<evidence type="ECO:0000256" key="5">
    <source>
        <dbReference type="ARBA" id="ARBA00022989"/>
    </source>
</evidence>
<name>A0ABU0TLH0_9FLAO</name>
<evidence type="ECO:0000256" key="2">
    <source>
        <dbReference type="ARBA" id="ARBA00006679"/>
    </source>
</evidence>
<dbReference type="InterPro" id="IPR051907">
    <property type="entry name" value="DoxX-like_oxidoreductase"/>
</dbReference>
<dbReference type="Pfam" id="PF07681">
    <property type="entry name" value="DoxX"/>
    <property type="match status" value="1"/>
</dbReference>
<evidence type="ECO:0000256" key="6">
    <source>
        <dbReference type="ARBA" id="ARBA00023136"/>
    </source>
</evidence>
<sequence length="152" mass="17072">MKNKYNHFLDQTKSFVLLFIRLILAYGFLNPAMMKLQDIDSIAEWFQSINIPMPVLSAYLATSTEVLGVILLTLGLFTRFIGIPLIITMIVAIFSVHLENGFEAGNNGIEIPLYYIVMLLVLLANGSGKISVDHLLEMKNLNKINRENVDAI</sequence>
<dbReference type="PANTHER" id="PTHR33452">
    <property type="entry name" value="OXIDOREDUCTASE CATD-RELATED"/>
    <property type="match status" value="1"/>
</dbReference>
<proteinExistence type="inferred from homology"/>
<evidence type="ECO:0000313" key="8">
    <source>
        <dbReference type="EMBL" id="MDQ1097068.1"/>
    </source>
</evidence>
<comment type="similarity">
    <text evidence="2">Belongs to the DoxX family.</text>
</comment>
<keyword evidence="5 7" id="KW-1133">Transmembrane helix</keyword>
<evidence type="ECO:0000313" key="9">
    <source>
        <dbReference type="Proteomes" id="UP001225072"/>
    </source>
</evidence>
<feature type="transmembrane region" description="Helical" evidence="7">
    <location>
        <begin position="113"/>
        <end position="136"/>
    </location>
</feature>
<protein>
    <submittedName>
        <fullName evidence="8">Oxidoreductase</fullName>
    </submittedName>
</protein>
<reference evidence="8 9" key="1">
    <citation type="submission" date="2023-07" db="EMBL/GenBank/DDBJ databases">
        <title>Functional and genomic diversity of the sorghum phyllosphere microbiome.</title>
        <authorList>
            <person name="Shade A."/>
        </authorList>
    </citation>
    <scope>NUCLEOTIDE SEQUENCE [LARGE SCALE GENOMIC DNA]</scope>
    <source>
        <strain evidence="8 9">SORGH_AS_1064</strain>
    </source>
</reference>
<feature type="transmembrane region" description="Helical" evidence="7">
    <location>
        <begin position="80"/>
        <end position="98"/>
    </location>
</feature>
<evidence type="ECO:0000256" key="4">
    <source>
        <dbReference type="ARBA" id="ARBA00022692"/>
    </source>
</evidence>
<dbReference type="InterPro" id="IPR032808">
    <property type="entry name" value="DoxX"/>
</dbReference>
<evidence type="ECO:0000256" key="7">
    <source>
        <dbReference type="SAM" id="Phobius"/>
    </source>
</evidence>
<comment type="caution">
    <text evidence="8">The sequence shown here is derived from an EMBL/GenBank/DDBJ whole genome shotgun (WGS) entry which is preliminary data.</text>
</comment>
<comment type="subcellular location">
    <subcellularLocation>
        <location evidence="1">Cell membrane</location>
        <topology evidence="1">Multi-pass membrane protein</topology>
    </subcellularLocation>
</comment>
<evidence type="ECO:0000256" key="1">
    <source>
        <dbReference type="ARBA" id="ARBA00004651"/>
    </source>
</evidence>
<dbReference type="RefSeq" id="WP_307450336.1">
    <property type="nucleotide sequence ID" value="NZ_JAUTAL010000001.1"/>
</dbReference>
<dbReference type="Proteomes" id="UP001225072">
    <property type="component" value="Unassembled WGS sequence"/>
</dbReference>
<keyword evidence="6 7" id="KW-0472">Membrane</keyword>
<keyword evidence="3" id="KW-1003">Cell membrane</keyword>